<dbReference type="PANTHER" id="PTHR30273:SF2">
    <property type="entry name" value="PROTEIN FECR"/>
    <property type="match status" value="1"/>
</dbReference>
<feature type="transmembrane region" description="Helical" evidence="1">
    <location>
        <begin position="71"/>
        <end position="92"/>
    </location>
</feature>
<evidence type="ECO:0000313" key="4">
    <source>
        <dbReference type="EMBL" id="WPU91610.1"/>
    </source>
</evidence>
<evidence type="ECO:0000313" key="5">
    <source>
        <dbReference type="Proteomes" id="UP001324380"/>
    </source>
</evidence>
<dbReference type="InterPro" id="IPR012373">
    <property type="entry name" value="Ferrdict_sens_TM"/>
</dbReference>
<evidence type="ECO:0000259" key="3">
    <source>
        <dbReference type="Pfam" id="PF16344"/>
    </source>
</evidence>
<sequence>MNQQQADQLIEKYLNGSASADERHLIENWYASQSEKRLLSDTDDFEHLYAELLKKTLIKANIKPRKGIIRLWPVIAAAASIVLAVTISIYFYKKELPDLTASAPHRKAPVRDVSPGSNKAMLTLASGQRIMLTGAQNGRLASDNNVVIDKTADGQLRYQGGSANSEKVNYNTMTTPRGGQYNVILADGTKVFLNAESSITFPTDFKGNDRTVRLEGEAYFEVAHNPLKPFRVISNHQTIEVLGTHFNVHSYPDERLIKTTLLEGSVKIISGAKTTMLKPGQQAQLDASSTQLGINISEVNTEEAVAWKNGLFEFNNSSIEDVMQSAARWYDLDVSYADHPSDIKITGSMSRNVNLSGLINLLEFEGAKFRINGKSVKVLN</sequence>
<dbReference type="EMBL" id="CP139558">
    <property type="protein sequence ID" value="WPU91610.1"/>
    <property type="molecule type" value="Genomic_DNA"/>
</dbReference>
<reference evidence="4 5" key="1">
    <citation type="submission" date="2023-11" db="EMBL/GenBank/DDBJ databases">
        <title>Analysis of the Genomes of Mucilaginibacter gossypii cycad 4 and M. sabulilitoris SNA2: microbes with the potential for plant growth promotion.</title>
        <authorList>
            <person name="Hirsch A.M."/>
            <person name="Humm E."/>
            <person name="Rubbi M."/>
            <person name="Del Vecchio G."/>
            <person name="Ha S.M."/>
            <person name="Pellegrini M."/>
            <person name="Gunsalus R.P."/>
        </authorList>
    </citation>
    <scope>NUCLEOTIDE SEQUENCE [LARGE SCALE GENOMIC DNA]</scope>
    <source>
        <strain evidence="4 5">SNA2</strain>
    </source>
</reference>
<keyword evidence="1" id="KW-1133">Transmembrane helix</keyword>
<dbReference type="InterPro" id="IPR032508">
    <property type="entry name" value="FecR_C"/>
</dbReference>
<keyword evidence="1" id="KW-0812">Transmembrane</keyword>
<accession>A0ABZ0TJ64</accession>
<keyword evidence="5" id="KW-1185">Reference proteome</keyword>
<protein>
    <submittedName>
        <fullName evidence="4">FecR domain-containing protein</fullName>
    </submittedName>
</protein>
<organism evidence="4 5">
    <name type="scientific">Mucilaginibacter sabulilitoris</name>
    <dbReference type="NCBI Taxonomy" id="1173583"/>
    <lineage>
        <taxon>Bacteria</taxon>
        <taxon>Pseudomonadati</taxon>
        <taxon>Bacteroidota</taxon>
        <taxon>Sphingobacteriia</taxon>
        <taxon>Sphingobacteriales</taxon>
        <taxon>Sphingobacteriaceae</taxon>
        <taxon>Mucilaginibacter</taxon>
    </lineage>
</organism>
<dbReference type="PIRSF" id="PIRSF018266">
    <property type="entry name" value="FecR"/>
    <property type="match status" value="1"/>
</dbReference>
<name>A0ABZ0TJ64_9SPHI</name>
<gene>
    <name evidence="4" type="ORF">SNE25_20035</name>
</gene>
<keyword evidence="1" id="KW-0472">Membrane</keyword>
<feature type="domain" description="Protein FecR C-terminal" evidence="3">
    <location>
        <begin position="312"/>
        <end position="377"/>
    </location>
</feature>
<dbReference type="Proteomes" id="UP001324380">
    <property type="component" value="Chromosome"/>
</dbReference>
<dbReference type="Pfam" id="PF04773">
    <property type="entry name" value="FecR"/>
    <property type="match status" value="1"/>
</dbReference>
<proteinExistence type="predicted"/>
<dbReference type="Pfam" id="PF16344">
    <property type="entry name" value="FecR_C"/>
    <property type="match status" value="1"/>
</dbReference>
<dbReference type="Gene3D" id="2.60.120.1440">
    <property type="match status" value="1"/>
</dbReference>
<dbReference type="RefSeq" id="WP_321560776.1">
    <property type="nucleotide sequence ID" value="NZ_CP139558.1"/>
</dbReference>
<dbReference type="PANTHER" id="PTHR30273">
    <property type="entry name" value="PERIPLASMIC SIGNAL SENSOR AND SIGMA FACTOR ACTIVATOR FECR-RELATED"/>
    <property type="match status" value="1"/>
</dbReference>
<dbReference type="InterPro" id="IPR006860">
    <property type="entry name" value="FecR"/>
</dbReference>
<evidence type="ECO:0000256" key="1">
    <source>
        <dbReference type="SAM" id="Phobius"/>
    </source>
</evidence>
<dbReference type="Gene3D" id="3.55.50.30">
    <property type="match status" value="1"/>
</dbReference>
<evidence type="ECO:0000259" key="2">
    <source>
        <dbReference type="Pfam" id="PF04773"/>
    </source>
</evidence>
<feature type="domain" description="FecR protein" evidence="2">
    <location>
        <begin position="172"/>
        <end position="267"/>
    </location>
</feature>